<dbReference type="InterPro" id="IPR036056">
    <property type="entry name" value="Fibrinogen-like_C"/>
</dbReference>
<dbReference type="Proteomes" id="UP000816034">
    <property type="component" value="Unassembled WGS sequence"/>
</dbReference>
<reference evidence="2 3" key="1">
    <citation type="journal article" date="2018" name="BMC Genomics">
        <title>The genome of Naegleria lovaniensis, the basis for a comparative approach to unravel pathogenicity factors of the human pathogenic amoeba N. fowleri.</title>
        <authorList>
            <person name="Liechti N."/>
            <person name="Schurch N."/>
            <person name="Bruggmann R."/>
            <person name="Wittwer M."/>
        </authorList>
    </citation>
    <scope>NUCLEOTIDE SEQUENCE [LARGE SCALE GENOMIC DNA]</scope>
    <source>
        <strain evidence="2 3">ATCC 30569</strain>
    </source>
</reference>
<evidence type="ECO:0000313" key="2">
    <source>
        <dbReference type="EMBL" id="KAG2394165.1"/>
    </source>
</evidence>
<dbReference type="PROSITE" id="PS51406">
    <property type="entry name" value="FIBRINOGEN_C_2"/>
    <property type="match status" value="1"/>
</dbReference>
<accession>A0AA88KYM9</accession>
<keyword evidence="3" id="KW-1185">Reference proteome</keyword>
<dbReference type="GeneID" id="68096384"/>
<name>A0AA88KYM9_NAELO</name>
<dbReference type="InterPro" id="IPR014716">
    <property type="entry name" value="Fibrinogen_a/b/g_C_1"/>
</dbReference>
<dbReference type="AlphaFoldDB" id="A0AA88KYM9"/>
<sequence length="347" mass="40386">MTTTFLGNNRLLQKPVWSGCLMDLLSAILKFRWWCVVGVFWWLWCGQWMVWVHASGLESAAFVDRKGVESYDFWILDRMKQHLQRIEIEKAFHEEKRKHENTMLESFERVRNITIGSWSASDMDRYRTLNKNRRYVLNEIVQDLELKKQVLQEALLMVSSKLLDLSLLNTCSCMERTTLNDCREEDQVVGDQILQTTNLESHNVFIPSNNNSALQNGYPKTCKEYLQRFGESPNGLYLVRPLKDLSPLLVYCDMEDGGWMYMNGFNSTETPTTNEREASPISFSTFEDPIFMYLYYMATEVRSSMGDSCVIDSSDPEPQQDVIMQKLCDRLSPTGQNLNGAVKYWIK</sequence>
<evidence type="ECO:0000313" key="3">
    <source>
        <dbReference type="Proteomes" id="UP000816034"/>
    </source>
</evidence>
<dbReference type="SUPFAM" id="SSF56496">
    <property type="entry name" value="Fibrinogen C-terminal domain-like"/>
    <property type="match status" value="1"/>
</dbReference>
<feature type="domain" description="Fibrinogen C-terminal" evidence="1">
    <location>
        <begin position="213"/>
        <end position="260"/>
    </location>
</feature>
<gene>
    <name evidence="2" type="ORF">C9374_003929</name>
</gene>
<proteinExistence type="predicted"/>
<dbReference type="Gene3D" id="3.90.215.10">
    <property type="entry name" value="Gamma Fibrinogen, chain A, domain 1"/>
    <property type="match status" value="1"/>
</dbReference>
<dbReference type="RefSeq" id="XP_044556059.1">
    <property type="nucleotide sequence ID" value="XM_044693511.1"/>
</dbReference>
<organism evidence="2 3">
    <name type="scientific">Naegleria lovaniensis</name>
    <name type="common">Amoeba</name>
    <dbReference type="NCBI Taxonomy" id="51637"/>
    <lineage>
        <taxon>Eukaryota</taxon>
        <taxon>Discoba</taxon>
        <taxon>Heterolobosea</taxon>
        <taxon>Tetramitia</taxon>
        <taxon>Eutetramitia</taxon>
        <taxon>Vahlkampfiidae</taxon>
        <taxon>Naegleria</taxon>
    </lineage>
</organism>
<evidence type="ECO:0000259" key="1">
    <source>
        <dbReference type="PROSITE" id="PS51406"/>
    </source>
</evidence>
<dbReference type="EMBL" id="PYSW02000001">
    <property type="protein sequence ID" value="KAG2394165.1"/>
    <property type="molecule type" value="Genomic_DNA"/>
</dbReference>
<dbReference type="InterPro" id="IPR002181">
    <property type="entry name" value="Fibrinogen_a/b/g_C_dom"/>
</dbReference>
<protein>
    <recommendedName>
        <fullName evidence="1">Fibrinogen C-terminal domain-containing protein</fullName>
    </recommendedName>
</protein>
<comment type="caution">
    <text evidence="2">The sequence shown here is derived from an EMBL/GenBank/DDBJ whole genome shotgun (WGS) entry which is preliminary data.</text>
</comment>